<dbReference type="STRING" id="651182.TOL2_C42310"/>
<dbReference type="PANTHER" id="PTHR30097:SF15">
    <property type="entry name" value="CATION EFFLUX SYSTEM PROTEIN CUSB"/>
    <property type="match status" value="1"/>
</dbReference>
<dbReference type="FunFam" id="2.40.30.170:FF:000010">
    <property type="entry name" value="Efflux RND transporter periplasmic adaptor subunit"/>
    <property type="match status" value="1"/>
</dbReference>
<feature type="transmembrane region" description="Helical" evidence="4">
    <location>
        <begin position="12"/>
        <end position="36"/>
    </location>
</feature>
<reference evidence="8 9" key="1">
    <citation type="journal article" date="2013" name="Environ. Microbiol.">
        <title>Complete genome, catabolic sub-proteomes and key-metabolites of Desulfobacula toluolica Tol2, a marine, aromatic compound-degrading, sulfate-reducing bacterium.</title>
        <authorList>
            <person name="Wohlbrand L."/>
            <person name="Jacob J.H."/>
            <person name="Kube M."/>
            <person name="Mussmann M."/>
            <person name="Jarling R."/>
            <person name="Beck A."/>
            <person name="Amann R."/>
            <person name="Wilkes H."/>
            <person name="Reinhardt R."/>
            <person name="Rabus R."/>
        </authorList>
    </citation>
    <scope>NUCLEOTIDE SEQUENCE [LARGE SCALE GENOMIC DNA]</scope>
    <source>
        <strain evidence="9">DSM 7467 / Tol2</strain>
    </source>
</reference>
<dbReference type="GO" id="GO:0015679">
    <property type="term" value="P:plasma membrane copper ion transport"/>
    <property type="evidence" value="ECO:0007669"/>
    <property type="project" value="TreeGrafter"/>
</dbReference>
<evidence type="ECO:0000256" key="2">
    <source>
        <dbReference type="ARBA" id="ARBA00022448"/>
    </source>
</evidence>
<dbReference type="SUPFAM" id="SSF111369">
    <property type="entry name" value="HlyD-like secretion proteins"/>
    <property type="match status" value="1"/>
</dbReference>
<evidence type="ECO:0000256" key="3">
    <source>
        <dbReference type="SAM" id="MobiDB-lite"/>
    </source>
</evidence>
<evidence type="ECO:0000313" key="8">
    <source>
        <dbReference type="EMBL" id="CCK82387.1"/>
    </source>
</evidence>
<name>K0NTJ5_DESTT</name>
<dbReference type="GO" id="GO:0046914">
    <property type="term" value="F:transition metal ion binding"/>
    <property type="evidence" value="ECO:0007669"/>
    <property type="project" value="TreeGrafter"/>
</dbReference>
<keyword evidence="4" id="KW-1133">Transmembrane helix</keyword>
<comment type="similarity">
    <text evidence="1">Belongs to the membrane fusion protein (MFP) (TC 8.A.1) family.</text>
</comment>
<dbReference type="PANTHER" id="PTHR30097">
    <property type="entry name" value="CATION EFFLUX SYSTEM PROTEIN CUSB"/>
    <property type="match status" value="1"/>
</dbReference>
<dbReference type="InterPro" id="IPR058649">
    <property type="entry name" value="CzcB_C"/>
</dbReference>
<organism evidence="8 9">
    <name type="scientific">Desulfobacula toluolica (strain DSM 7467 / Tol2)</name>
    <dbReference type="NCBI Taxonomy" id="651182"/>
    <lineage>
        <taxon>Bacteria</taxon>
        <taxon>Pseudomonadati</taxon>
        <taxon>Thermodesulfobacteriota</taxon>
        <taxon>Desulfobacteria</taxon>
        <taxon>Desulfobacterales</taxon>
        <taxon>Desulfobacteraceae</taxon>
        <taxon>Desulfobacula</taxon>
    </lineage>
</organism>
<dbReference type="GO" id="GO:0022857">
    <property type="term" value="F:transmembrane transporter activity"/>
    <property type="evidence" value="ECO:0007669"/>
    <property type="project" value="InterPro"/>
</dbReference>
<dbReference type="GO" id="GO:0016020">
    <property type="term" value="C:membrane"/>
    <property type="evidence" value="ECO:0007669"/>
    <property type="project" value="InterPro"/>
</dbReference>
<dbReference type="RefSeq" id="WP_014959567.1">
    <property type="nucleotide sequence ID" value="NC_018645.1"/>
</dbReference>
<dbReference type="Proteomes" id="UP000007347">
    <property type="component" value="Chromosome"/>
</dbReference>
<dbReference type="Gene3D" id="2.40.30.170">
    <property type="match status" value="1"/>
</dbReference>
<dbReference type="Gene3D" id="2.40.420.20">
    <property type="match status" value="1"/>
</dbReference>
<evidence type="ECO:0000256" key="1">
    <source>
        <dbReference type="ARBA" id="ARBA00009477"/>
    </source>
</evidence>
<dbReference type="InterPro" id="IPR051909">
    <property type="entry name" value="MFP_Cation_Efflux"/>
</dbReference>
<evidence type="ECO:0000259" key="5">
    <source>
        <dbReference type="Pfam" id="PF25919"/>
    </source>
</evidence>
<dbReference type="KEGG" id="dto:TOL2_C42310"/>
<evidence type="ECO:0000259" key="6">
    <source>
        <dbReference type="Pfam" id="PF25954"/>
    </source>
</evidence>
<accession>K0NTJ5</accession>
<dbReference type="Pfam" id="PF25954">
    <property type="entry name" value="Beta-barrel_RND_2"/>
    <property type="match status" value="1"/>
</dbReference>
<keyword evidence="4" id="KW-0472">Membrane</keyword>
<dbReference type="AlphaFoldDB" id="K0NTJ5"/>
<sequence>MEQNNNNKKRMIFTILITAVVTGLVFWTIFGMMTMYKGQGKHGNEDGNTSGPAESQNTDPTERKIIYWRAPMDPMEIYDEPGQSKMGMDLVPVYEDDVAGDSKSSERKIVYWKAPMDPTEIYEQPGKSKMGMDLVPVYEDDFVGGVDIKIDPVVEQNMGLKIEKAAKSLLHHTIKTYGHITFDETRTGMITQKAGGWIEKLYADYTGFFVTAGQPLYEIYSPSLLAAQEEYLSAFKNVQKSNTRLNLDFLVSAKKRLTYFDIADTEIKALEKSGEVKKTLIVRSALTGVVTQKNIVEGSFVKPGTPMFTISDLSRVWVEAHIFEYEQNLVFKGQEVEMTLSYHPGKIYNGKISFIFPYLQQKTRDVIIRIDFDNKNDELKPDMFVRIKIKTGAGKIGISIPSEAVIHSGEKKIVFVARGDGKYTPREIQTGIYLDNGRVEILSGLAQEDSVVISGQFLLDSESKLKEAIQKMIESKSAPEKQEVQDDFFEDMENNDDFFKDMD</sequence>
<proteinExistence type="inferred from homology"/>
<keyword evidence="4" id="KW-0812">Transmembrane</keyword>
<evidence type="ECO:0000256" key="4">
    <source>
        <dbReference type="SAM" id="Phobius"/>
    </source>
</evidence>
<dbReference type="GO" id="GO:0060003">
    <property type="term" value="P:copper ion export"/>
    <property type="evidence" value="ECO:0007669"/>
    <property type="project" value="TreeGrafter"/>
</dbReference>
<gene>
    <name evidence="8" type="primary">cusB</name>
    <name evidence="8" type="ordered locus">TOL2_C42310</name>
</gene>
<feature type="compositionally biased region" description="Acidic residues" evidence="3">
    <location>
        <begin position="485"/>
        <end position="496"/>
    </location>
</feature>
<keyword evidence="9" id="KW-1185">Reference proteome</keyword>
<evidence type="ECO:0000259" key="7">
    <source>
        <dbReference type="Pfam" id="PF25975"/>
    </source>
</evidence>
<feature type="region of interest" description="Disordered" evidence="3">
    <location>
        <begin position="475"/>
        <end position="503"/>
    </location>
</feature>
<dbReference type="PATRIC" id="fig|651182.5.peg.4977"/>
<feature type="domain" description="CusB-like beta-barrel" evidence="6">
    <location>
        <begin position="315"/>
        <end position="391"/>
    </location>
</feature>
<dbReference type="GO" id="GO:0030288">
    <property type="term" value="C:outer membrane-bounded periplasmic space"/>
    <property type="evidence" value="ECO:0007669"/>
    <property type="project" value="TreeGrafter"/>
</dbReference>
<feature type="region of interest" description="Disordered" evidence="3">
    <location>
        <begin position="40"/>
        <end position="63"/>
    </location>
</feature>
<feature type="domain" description="CzcB-like C-terminal circularly permuted SH3-like" evidence="7">
    <location>
        <begin position="398"/>
        <end position="459"/>
    </location>
</feature>
<feature type="compositionally biased region" description="Polar residues" evidence="3">
    <location>
        <begin position="46"/>
        <end position="59"/>
    </location>
</feature>
<dbReference type="InterPro" id="IPR058792">
    <property type="entry name" value="Beta-barrel_RND_2"/>
</dbReference>
<dbReference type="InterPro" id="IPR058790">
    <property type="entry name" value="BSH_CusB"/>
</dbReference>
<dbReference type="NCBIfam" id="TIGR01730">
    <property type="entry name" value="RND_mfp"/>
    <property type="match status" value="1"/>
</dbReference>
<dbReference type="EMBL" id="FO203503">
    <property type="protein sequence ID" value="CCK82387.1"/>
    <property type="molecule type" value="Genomic_DNA"/>
</dbReference>
<feature type="compositionally biased region" description="Basic and acidic residues" evidence="3">
    <location>
        <begin position="475"/>
        <end position="484"/>
    </location>
</feature>
<dbReference type="Pfam" id="PF25975">
    <property type="entry name" value="CzcB_C"/>
    <property type="match status" value="1"/>
</dbReference>
<evidence type="ECO:0000313" key="9">
    <source>
        <dbReference type="Proteomes" id="UP000007347"/>
    </source>
</evidence>
<dbReference type="InterPro" id="IPR006143">
    <property type="entry name" value="RND_pump_MFP"/>
</dbReference>
<feature type="domain" description="CusB-like barrel-sandwich hybrid" evidence="5">
    <location>
        <begin position="189"/>
        <end position="310"/>
    </location>
</feature>
<dbReference type="Pfam" id="PF25919">
    <property type="entry name" value="BSH_CusB"/>
    <property type="match status" value="1"/>
</dbReference>
<protein>
    <submittedName>
        <fullName evidence="8">CusB: cation efflux system protein</fullName>
    </submittedName>
</protein>
<keyword evidence="2" id="KW-0813">Transport</keyword>
<dbReference type="HOGENOM" id="CLU_018816_13_1_7"/>
<dbReference type="Gene3D" id="2.40.50.100">
    <property type="match status" value="1"/>
</dbReference>